<evidence type="ECO:0000259" key="14">
    <source>
        <dbReference type="PROSITE" id="PS51900"/>
    </source>
</evidence>
<dbReference type="Proteomes" id="UP000637720">
    <property type="component" value="Unassembled WGS sequence"/>
</dbReference>
<dbReference type="InterPro" id="IPR011010">
    <property type="entry name" value="DNA_brk_join_enz"/>
</dbReference>
<evidence type="ECO:0000256" key="6">
    <source>
        <dbReference type="ARBA" id="ARBA00022829"/>
    </source>
</evidence>
<sequence>MGNVQNNPVMAFRAYLQIEKNASPHTIAAYQRDIAAFREAVLQRQDLDWDEVTPWHVRAYLAHLHESGYSRRTVARKLSALRAFFRFLHREGRVAHTPFEGVATPKLEKRLPVFLDEDEIARLLALPDPAHPLGLRDRALLETLYATGMRVSELCALDVTALDLSVGTVLVYGKGAKERYVLLGSHAIEALRRYLRDGRPKLAAPGETRLFVNWRGGPLSTRSVRRIVAKYVEQAALTKRVSPHTFRHSFATHLLNAGADLRAVQELLGHASISSTQVYTHVTRQRLRRVYDDAHPRA</sequence>
<dbReference type="InterPro" id="IPR002104">
    <property type="entry name" value="Integrase_catalytic"/>
</dbReference>
<evidence type="ECO:0000256" key="11">
    <source>
        <dbReference type="HAMAP-Rule" id="MF_01808"/>
    </source>
</evidence>
<name>A0A8J3F9S3_9BACI</name>
<proteinExistence type="inferred from homology"/>
<keyword evidence="9 11" id="KW-0233">DNA recombination</keyword>
<evidence type="ECO:0000256" key="5">
    <source>
        <dbReference type="ARBA" id="ARBA00022618"/>
    </source>
</evidence>
<dbReference type="GO" id="GO:0007059">
    <property type="term" value="P:chromosome segregation"/>
    <property type="evidence" value="ECO:0007669"/>
    <property type="project" value="UniProtKB-UniRule"/>
</dbReference>
<gene>
    <name evidence="11 15" type="primary">xerC</name>
    <name evidence="15" type="ORF">GCM10007043_09910</name>
</gene>
<reference evidence="15" key="1">
    <citation type="journal article" date="2014" name="Int. J. Syst. Evol. Microbiol.">
        <title>Complete genome sequence of Corynebacterium casei LMG S-19264T (=DSM 44701T), isolated from a smear-ripened cheese.</title>
        <authorList>
            <consortium name="US DOE Joint Genome Institute (JGI-PGF)"/>
            <person name="Walter F."/>
            <person name="Albersmeier A."/>
            <person name="Kalinowski J."/>
            <person name="Ruckert C."/>
        </authorList>
    </citation>
    <scope>NUCLEOTIDE SEQUENCE</scope>
    <source>
        <strain evidence="15">JCM 14719</strain>
    </source>
</reference>
<feature type="active site" evidence="11">
    <location>
        <position position="247"/>
    </location>
</feature>
<dbReference type="InterPro" id="IPR013762">
    <property type="entry name" value="Integrase-like_cat_sf"/>
</dbReference>
<evidence type="ECO:0000313" key="15">
    <source>
        <dbReference type="EMBL" id="GGJ97995.1"/>
    </source>
</evidence>
<dbReference type="Gene3D" id="1.10.150.130">
    <property type="match status" value="1"/>
</dbReference>
<dbReference type="Pfam" id="PF02899">
    <property type="entry name" value="Phage_int_SAM_1"/>
    <property type="match status" value="1"/>
</dbReference>
<dbReference type="InterPro" id="IPR023009">
    <property type="entry name" value="Tyrosine_recombinase_XerC/XerD"/>
</dbReference>
<evidence type="ECO:0000256" key="9">
    <source>
        <dbReference type="ARBA" id="ARBA00023172"/>
    </source>
</evidence>
<dbReference type="NCBIfam" id="TIGR02224">
    <property type="entry name" value="recomb_XerC"/>
    <property type="match status" value="1"/>
</dbReference>
<dbReference type="GO" id="GO:0005737">
    <property type="term" value="C:cytoplasm"/>
    <property type="evidence" value="ECO:0007669"/>
    <property type="project" value="UniProtKB-SubCell"/>
</dbReference>
<comment type="function">
    <text evidence="11">Site-specific tyrosine recombinase, which acts by catalyzing the cutting and rejoining of the recombining DNA molecules. The XerC-XerD complex is essential to convert dimers of the bacterial chromosome into monomers to permit their segregation at cell division. It also contributes to the segregational stability of plasmids.</text>
</comment>
<comment type="caution">
    <text evidence="15">The sequence shown here is derived from an EMBL/GenBank/DDBJ whole genome shotgun (WGS) entry which is preliminary data.</text>
</comment>
<dbReference type="GO" id="GO:0006313">
    <property type="term" value="P:DNA transposition"/>
    <property type="evidence" value="ECO:0007669"/>
    <property type="project" value="UniProtKB-UniRule"/>
</dbReference>
<accession>A0A8J3F9S3</accession>
<keyword evidence="8 11" id="KW-0238">DNA-binding</keyword>
<feature type="active site" evidence="11">
    <location>
        <position position="244"/>
    </location>
</feature>
<dbReference type="PROSITE" id="PS51900">
    <property type="entry name" value="CB"/>
    <property type="match status" value="1"/>
</dbReference>
<dbReference type="InterPro" id="IPR011932">
    <property type="entry name" value="Recomb_XerD"/>
</dbReference>
<dbReference type="NCBIfam" id="NF001399">
    <property type="entry name" value="PRK00283.1"/>
    <property type="match status" value="1"/>
</dbReference>
<dbReference type="InterPro" id="IPR004107">
    <property type="entry name" value="Integrase_SAM-like_N"/>
</dbReference>
<dbReference type="InterPro" id="IPR050090">
    <property type="entry name" value="Tyrosine_recombinase_XerCD"/>
</dbReference>
<dbReference type="NCBIfam" id="TIGR02225">
    <property type="entry name" value="recomb_XerD"/>
    <property type="match status" value="1"/>
</dbReference>
<feature type="active site" evidence="11">
    <location>
        <position position="174"/>
    </location>
</feature>
<evidence type="ECO:0000256" key="12">
    <source>
        <dbReference type="NCBIfam" id="TIGR02224"/>
    </source>
</evidence>
<evidence type="ECO:0000256" key="8">
    <source>
        <dbReference type="ARBA" id="ARBA00023125"/>
    </source>
</evidence>
<feature type="domain" description="Tyr recombinase" evidence="13">
    <location>
        <begin position="110"/>
        <end position="292"/>
    </location>
</feature>
<dbReference type="InterPro" id="IPR010998">
    <property type="entry name" value="Integrase_recombinase_N"/>
</dbReference>
<feature type="active site" description="O-(3'-phospho-DNA)-tyrosine intermediate" evidence="11">
    <location>
        <position position="279"/>
    </location>
</feature>
<dbReference type="NCBIfam" id="NF040815">
    <property type="entry name" value="recomb_XerA_Arch"/>
    <property type="match status" value="1"/>
</dbReference>
<evidence type="ECO:0000259" key="13">
    <source>
        <dbReference type="PROSITE" id="PS51898"/>
    </source>
</evidence>
<evidence type="ECO:0000256" key="2">
    <source>
        <dbReference type="ARBA" id="ARBA00006657"/>
    </source>
</evidence>
<evidence type="ECO:0000256" key="7">
    <source>
        <dbReference type="ARBA" id="ARBA00022908"/>
    </source>
</evidence>
<keyword evidence="16" id="KW-1185">Reference proteome</keyword>
<keyword evidence="10 11" id="KW-0131">Cell cycle</keyword>
<dbReference type="AlphaFoldDB" id="A0A8J3F9S3"/>
<keyword evidence="5 11" id="KW-0132">Cell division</keyword>
<comment type="subunit">
    <text evidence="11">Forms a cyclic heterotetrameric complex composed of two molecules of XerC and two molecules of XerD.</text>
</comment>
<dbReference type="CDD" id="cd00798">
    <property type="entry name" value="INT_XerDC_C"/>
    <property type="match status" value="1"/>
</dbReference>
<comment type="subcellular location">
    <subcellularLocation>
        <location evidence="1 11">Cytoplasm</location>
    </subcellularLocation>
</comment>
<keyword evidence="6 11" id="KW-0159">Chromosome partition</keyword>
<keyword evidence="4 11" id="KW-0963">Cytoplasm</keyword>
<dbReference type="SUPFAM" id="SSF56349">
    <property type="entry name" value="DNA breaking-rejoining enzymes"/>
    <property type="match status" value="1"/>
</dbReference>
<dbReference type="GO" id="GO:0051301">
    <property type="term" value="P:cell division"/>
    <property type="evidence" value="ECO:0007669"/>
    <property type="project" value="UniProtKB-UniRule"/>
</dbReference>
<evidence type="ECO:0000256" key="10">
    <source>
        <dbReference type="ARBA" id="ARBA00023306"/>
    </source>
</evidence>
<dbReference type="GO" id="GO:0003677">
    <property type="term" value="F:DNA binding"/>
    <property type="evidence" value="ECO:0007669"/>
    <property type="project" value="UniProtKB-UniRule"/>
</dbReference>
<keyword evidence="7 11" id="KW-0229">DNA integration</keyword>
<feature type="active site" evidence="11">
    <location>
        <position position="270"/>
    </location>
</feature>
<dbReference type="PANTHER" id="PTHR30349">
    <property type="entry name" value="PHAGE INTEGRASE-RELATED"/>
    <property type="match status" value="1"/>
</dbReference>
<evidence type="ECO:0000256" key="3">
    <source>
        <dbReference type="ARBA" id="ARBA00010450"/>
    </source>
</evidence>
<dbReference type="InterPro" id="IPR011931">
    <property type="entry name" value="Recomb_XerC"/>
</dbReference>
<dbReference type="PANTHER" id="PTHR30349:SF77">
    <property type="entry name" value="TYROSINE RECOMBINASE XERC"/>
    <property type="match status" value="1"/>
</dbReference>
<dbReference type="EMBL" id="BMOF01000014">
    <property type="protein sequence ID" value="GGJ97995.1"/>
    <property type="molecule type" value="Genomic_DNA"/>
</dbReference>
<dbReference type="PROSITE" id="PS51898">
    <property type="entry name" value="TYR_RECOMBINASE"/>
    <property type="match status" value="1"/>
</dbReference>
<protein>
    <recommendedName>
        <fullName evidence="11 12">Tyrosine recombinase XerC</fullName>
    </recommendedName>
</protein>
<dbReference type="InterPro" id="IPR044068">
    <property type="entry name" value="CB"/>
</dbReference>
<dbReference type="HAMAP" id="MF_01808">
    <property type="entry name" value="Recomb_XerC_XerD"/>
    <property type="match status" value="1"/>
</dbReference>
<comment type="similarity">
    <text evidence="3">Belongs to the 'phage' integrase family. XerD subfamily.</text>
</comment>
<reference evidence="15" key="2">
    <citation type="submission" date="2020-09" db="EMBL/GenBank/DDBJ databases">
        <authorList>
            <person name="Sun Q."/>
            <person name="Ohkuma M."/>
        </authorList>
    </citation>
    <scope>NUCLEOTIDE SEQUENCE</scope>
    <source>
        <strain evidence="15">JCM 14719</strain>
    </source>
</reference>
<feature type="active site" evidence="11">
    <location>
        <position position="150"/>
    </location>
</feature>
<dbReference type="Gene3D" id="1.10.443.10">
    <property type="entry name" value="Intergrase catalytic core"/>
    <property type="match status" value="1"/>
</dbReference>
<comment type="similarity">
    <text evidence="2 11">Belongs to the 'phage' integrase family. XerC subfamily.</text>
</comment>
<organism evidence="15 16">
    <name type="scientific">Calditerricola satsumensis</name>
    <dbReference type="NCBI Taxonomy" id="373054"/>
    <lineage>
        <taxon>Bacteria</taxon>
        <taxon>Bacillati</taxon>
        <taxon>Bacillota</taxon>
        <taxon>Bacilli</taxon>
        <taxon>Bacillales</taxon>
        <taxon>Bacillaceae</taxon>
        <taxon>Calditerricola</taxon>
    </lineage>
</organism>
<feature type="domain" description="Core-binding (CB)" evidence="14">
    <location>
        <begin position="3"/>
        <end position="89"/>
    </location>
</feature>
<evidence type="ECO:0000256" key="4">
    <source>
        <dbReference type="ARBA" id="ARBA00022490"/>
    </source>
</evidence>
<dbReference type="GO" id="GO:0009037">
    <property type="term" value="F:tyrosine-based site-specific recombinase activity"/>
    <property type="evidence" value="ECO:0007669"/>
    <property type="project" value="UniProtKB-UniRule"/>
</dbReference>
<evidence type="ECO:0000313" key="16">
    <source>
        <dbReference type="Proteomes" id="UP000637720"/>
    </source>
</evidence>
<dbReference type="Pfam" id="PF00589">
    <property type="entry name" value="Phage_integrase"/>
    <property type="match status" value="1"/>
</dbReference>
<evidence type="ECO:0000256" key="1">
    <source>
        <dbReference type="ARBA" id="ARBA00004496"/>
    </source>
</evidence>